<evidence type="ECO:0000256" key="2">
    <source>
        <dbReference type="ARBA" id="ARBA00022723"/>
    </source>
</evidence>
<feature type="binding site" evidence="8">
    <location>
        <begin position="137"/>
        <end position="138"/>
    </location>
    <ligand>
        <name>ATP</name>
        <dbReference type="ChEBI" id="CHEBI:30616"/>
    </ligand>
</feature>
<protein>
    <recommendedName>
        <fullName evidence="8 10">Adenylate kinase</fullName>
        <shortName evidence="8">AK</shortName>
        <ecNumber evidence="8 10">2.7.4.3</ecNumber>
    </recommendedName>
    <alternativeName>
        <fullName evidence="8">ATP-AMP transphosphorylase</fullName>
    </alternativeName>
    <alternativeName>
        <fullName evidence="8">ATP:AMP phosphotransferase</fullName>
    </alternativeName>
    <alternativeName>
        <fullName evidence="8">Adenylate monophosphate kinase</fullName>
    </alternativeName>
</protein>
<keyword evidence="4 8" id="KW-0547">Nucleotide-binding</keyword>
<dbReference type="GO" id="GO:0005524">
    <property type="term" value="F:ATP binding"/>
    <property type="evidence" value="ECO:0007669"/>
    <property type="project" value="UniProtKB-UniRule"/>
</dbReference>
<dbReference type="InterPro" id="IPR033690">
    <property type="entry name" value="Adenylat_kinase_CS"/>
</dbReference>
<dbReference type="UniPathway" id="UPA00588">
    <property type="reaction ID" value="UER00649"/>
</dbReference>
<sequence>MLRAVLLGPPGAGKGTQAAKVIEKYNVPHISTGDIFRANIKEGTELGKKAQGYINEGKLVPDELVVDLVTDRLQQDDCKDGFLLDGFPRTILQAEQLDEFLSKNGQKLDIVLNFKVRKDVLVERISGRRVCKACGASFHVVNVPPKKEGICDRCGGELIQRKDDNRETVENRINVYESETAVLIGYYEKQGVLVDFDGEKSHEEVFADVVKAIEAK</sequence>
<dbReference type="NCBIfam" id="NF001381">
    <property type="entry name" value="PRK00279.1-3"/>
    <property type="match status" value="1"/>
</dbReference>
<dbReference type="PANTHER" id="PTHR23359">
    <property type="entry name" value="NUCLEOTIDE KINASE"/>
    <property type="match status" value="1"/>
</dbReference>
<accession>A0A7Y9AZX8</accession>
<comment type="subunit">
    <text evidence="8 10">Monomer.</text>
</comment>
<comment type="caution">
    <text evidence="12">The sequence shown here is derived from an EMBL/GenBank/DDBJ whole genome shotgun (WGS) entry which is preliminary data.</text>
</comment>
<feature type="binding site" evidence="8">
    <location>
        <position position="32"/>
    </location>
    <ligand>
        <name>AMP</name>
        <dbReference type="ChEBI" id="CHEBI:456215"/>
    </ligand>
</feature>
<keyword evidence="5 8" id="KW-0418">Kinase</keyword>
<keyword evidence="2 8" id="KW-0479">Metal-binding</keyword>
<evidence type="ECO:0000256" key="1">
    <source>
        <dbReference type="ARBA" id="ARBA00022679"/>
    </source>
</evidence>
<evidence type="ECO:0000256" key="7">
    <source>
        <dbReference type="ARBA" id="ARBA00022840"/>
    </source>
</evidence>
<evidence type="ECO:0000256" key="3">
    <source>
        <dbReference type="ARBA" id="ARBA00022727"/>
    </source>
</evidence>
<evidence type="ECO:0000256" key="5">
    <source>
        <dbReference type="ARBA" id="ARBA00022777"/>
    </source>
</evidence>
<feature type="binding site" evidence="8">
    <location>
        <begin position="58"/>
        <end position="60"/>
    </location>
    <ligand>
        <name>AMP</name>
        <dbReference type="ChEBI" id="CHEBI:456215"/>
    </ligand>
</feature>
<feature type="binding site" evidence="8">
    <location>
        <position position="37"/>
    </location>
    <ligand>
        <name>AMP</name>
        <dbReference type="ChEBI" id="CHEBI:456215"/>
    </ligand>
</feature>
<dbReference type="NCBIfam" id="NF001380">
    <property type="entry name" value="PRK00279.1-2"/>
    <property type="match status" value="1"/>
</dbReference>
<keyword evidence="7 8" id="KW-0067">ATP-binding</keyword>
<dbReference type="InterPro" id="IPR000850">
    <property type="entry name" value="Adenylat/UMP-CMP_kin"/>
</dbReference>
<feature type="binding site" evidence="8">
    <location>
        <position position="172"/>
    </location>
    <ligand>
        <name>AMP</name>
        <dbReference type="ChEBI" id="CHEBI:456215"/>
    </ligand>
</feature>
<evidence type="ECO:0000256" key="9">
    <source>
        <dbReference type="RuleBase" id="RU003330"/>
    </source>
</evidence>
<organism evidence="12 13">
    <name type="scientific">Mogibacterium timidum</name>
    <dbReference type="NCBI Taxonomy" id="35519"/>
    <lineage>
        <taxon>Bacteria</taxon>
        <taxon>Bacillati</taxon>
        <taxon>Bacillota</taxon>
        <taxon>Clostridia</taxon>
        <taxon>Peptostreptococcales</taxon>
        <taxon>Anaerovoracaceae</taxon>
        <taxon>Mogibacterium</taxon>
    </lineage>
</organism>
<dbReference type="PROSITE" id="PS00113">
    <property type="entry name" value="ADENYLATE_KINASE"/>
    <property type="match status" value="1"/>
</dbReference>
<gene>
    <name evidence="8" type="primary">adk</name>
    <name evidence="12" type="ORF">HW270_00320</name>
</gene>
<keyword evidence="3 8" id="KW-0545">Nucleotide biosynthesis</keyword>
<evidence type="ECO:0000313" key="13">
    <source>
        <dbReference type="Proteomes" id="UP000526307"/>
    </source>
</evidence>
<dbReference type="Pfam" id="PF00406">
    <property type="entry name" value="ADK"/>
    <property type="match status" value="1"/>
</dbReference>
<evidence type="ECO:0000256" key="6">
    <source>
        <dbReference type="ARBA" id="ARBA00022833"/>
    </source>
</evidence>
<keyword evidence="1 8" id="KW-0808">Transferase</keyword>
<feature type="domain" description="Adenylate kinase active site lid" evidence="11">
    <location>
        <begin position="128"/>
        <end position="163"/>
    </location>
</feature>
<feature type="binding site" evidence="8">
    <location>
        <position position="154"/>
    </location>
    <ligand>
        <name>Zn(2+)</name>
        <dbReference type="ChEBI" id="CHEBI:29105"/>
        <note>structural</note>
    </ligand>
</feature>
<comment type="subcellular location">
    <subcellularLocation>
        <location evidence="8 10">Cytoplasm</location>
    </subcellularLocation>
</comment>
<comment type="pathway">
    <text evidence="8">Purine metabolism; AMP biosynthesis via salvage pathway; AMP from ADP: step 1/1.</text>
</comment>
<feature type="binding site" evidence="8">
    <location>
        <begin position="86"/>
        <end position="89"/>
    </location>
    <ligand>
        <name>AMP</name>
        <dbReference type="ChEBI" id="CHEBI:456215"/>
    </ligand>
</feature>
<dbReference type="InterPro" id="IPR007862">
    <property type="entry name" value="Adenylate_kinase_lid-dom"/>
</dbReference>
<dbReference type="PRINTS" id="PR00094">
    <property type="entry name" value="ADENYLTKNASE"/>
</dbReference>
<dbReference type="SUPFAM" id="SSF52540">
    <property type="entry name" value="P-loop containing nucleoside triphosphate hydrolases"/>
    <property type="match status" value="1"/>
</dbReference>
<feature type="region of interest" description="NMP" evidence="8">
    <location>
        <begin position="31"/>
        <end position="60"/>
    </location>
</feature>
<feature type="binding site" evidence="8">
    <location>
        <position position="128"/>
    </location>
    <ligand>
        <name>ATP</name>
        <dbReference type="ChEBI" id="CHEBI:30616"/>
    </ligand>
</feature>
<feature type="binding site" evidence="8">
    <location>
        <position position="134"/>
    </location>
    <ligand>
        <name>Zn(2+)</name>
        <dbReference type="ChEBI" id="CHEBI:29105"/>
        <note>structural</note>
    </ligand>
</feature>
<dbReference type="EMBL" id="JABXYR010000001">
    <property type="protein sequence ID" value="NWO22534.1"/>
    <property type="molecule type" value="Genomic_DNA"/>
</dbReference>
<evidence type="ECO:0000313" key="12">
    <source>
        <dbReference type="EMBL" id="NWO22534.1"/>
    </source>
</evidence>
<feature type="binding site" evidence="8">
    <location>
        <position position="93"/>
    </location>
    <ligand>
        <name>AMP</name>
        <dbReference type="ChEBI" id="CHEBI:456215"/>
    </ligand>
</feature>
<dbReference type="EC" id="2.7.4.3" evidence="8 10"/>
<keyword evidence="6 8" id="KW-0862">Zinc</keyword>
<name>A0A7Y9AZX8_9FIRM</name>
<feature type="binding site" evidence="8">
    <location>
        <position position="131"/>
    </location>
    <ligand>
        <name>Zn(2+)</name>
        <dbReference type="ChEBI" id="CHEBI:29105"/>
        <note>structural</note>
    </ligand>
</feature>
<comment type="function">
    <text evidence="8">Catalyzes the reversible transfer of the terminal phosphate group between ATP and AMP. Plays an important role in cellular energy homeostasis and in adenine nucleotide metabolism.</text>
</comment>
<dbReference type="GO" id="GO:0008270">
    <property type="term" value="F:zinc ion binding"/>
    <property type="evidence" value="ECO:0007669"/>
    <property type="project" value="UniProtKB-UniRule"/>
</dbReference>
<dbReference type="HAMAP" id="MF_00235">
    <property type="entry name" value="Adenylate_kinase_Adk"/>
    <property type="match status" value="1"/>
</dbReference>
<feature type="binding site" evidence="8">
    <location>
        <position position="200"/>
    </location>
    <ligand>
        <name>ATP</name>
        <dbReference type="ChEBI" id="CHEBI:30616"/>
    </ligand>
</feature>
<evidence type="ECO:0000256" key="10">
    <source>
        <dbReference type="RuleBase" id="RU003331"/>
    </source>
</evidence>
<keyword evidence="13" id="KW-1185">Reference proteome</keyword>
<dbReference type="Proteomes" id="UP000526307">
    <property type="component" value="Unassembled WGS sequence"/>
</dbReference>
<comment type="domain">
    <text evidence="8">Consists of three domains, a large central CORE domain and two small peripheral domains, NMPbind and LID, which undergo movements during catalysis. The LID domain closes over the site of phosphoryl transfer upon ATP binding. Assembling and dissambling the active center during each catalytic cycle provides an effective means to prevent ATP hydrolysis. Some bacteria have evolved a zinc-coordinating structure that stabilizes the LID domain.</text>
</comment>
<dbReference type="AlphaFoldDB" id="A0A7Y9AZX8"/>
<keyword evidence="8" id="KW-0963">Cytoplasm</keyword>
<dbReference type="CDD" id="cd01428">
    <property type="entry name" value="ADK"/>
    <property type="match status" value="1"/>
</dbReference>
<dbReference type="NCBIfam" id="NF011100">
    <property type="entry name" value="PRK14527.1"/>
    <property type="match status" value="1"/>
</dbReference>
<dbReference type="InterPro" id="IPR006259">
    <property type="entry name" value="Adenyl_kin_sub"/>
</dbReference>
<evidence type="ECO:0000259" key="11">
    <source>
        <dbReference type="Pfam" id="PF05191"/>
    </source>
</evidence>
<feature type="binding site" evidence="8">
    <location>
        <position position="161"/>
    </location>
    <ligand>
        <name>AMP</name>
        <dbReference type="ChEBI" id="CHEBI:456215"/>
    </ligand>
</feature>
<dbReference type="GO" id="GO:0004017">
    <property type="term" value="F:AMP kinase activity"/>
    <property type="evidence" value="ECO:0007669"/>
    <property type="project" value="UniProtKB-UniRule"/>
</dbReference>
<feature type="binding site" evidence="8">
    <location>
        <begin position="11"/>
        <end position="16"/>
    </location>
    <ligand>
        <name>ATP</name>
        <dbReference type="ChEBI" id="CHEBI:30616"/>
    </ligand>
</feature>
<dbReference type="NCBIfam" id="TIGR01351">
    <property type="entry name" value="adk"/>
    <property type="match status" value="1"/>
</dbReference>
<feature type="binding site" evidence="8">
    <location>
        <position position="151"/>
    </location>
    <ligand>
        <name>Zn(2+)</name>
        <dbReference type="ChEBI" id="CHEBI:29105"/>
        <note>structural</note>
    </ligand>
</feature>
<evidence type="ECO:0000256" key="4">
    <source>
        <dbReference type="ARBA" id="ARBA00022741"/>
    </source>
</evidence>
<reference evidence="12 13" key="1">
    <citation type="submission" date="2020-06" db="EMBL/GenBank/DDBJ databases">
        <title>Mogibacterium timidum strain W9173 genomic sequence.</title>
        <authorList>
            <person name="Wade W.G."/>
            <person name="Johnston C.D."/>
            <person name="Chen T."/>
            <person name="Dewhirst F.E."/>
        </authorList>
    </citation>
    <scope>NUCLEOTIDE SEQUENCE [LARGE SCALE GENOMIC DNA]</scope>
    <source>
        <strain evidence="12 13">W9173</strain>
    </source>
</reference>
<proteinExistence type="inferred from homology"/>
<dbReference type="FunFam" id="3.40.50.300:FF:000106">
    <property type="entry name" value="Adenylate kinase mitochondrial"/>
    <property type="match status" value="1"/>
</dbReference>
<dbReference type="InterPro" id="IPR027417">
    <property type="entry name" value="P-loop_NTPase"/>
</dbReference>
<comment type="catalytic activity">
    <reaction evidence="8 10">
        <text>AMP + ATP = 2 ADP</text>
        <dbReference type="Rhea" id="RHEA:12973"/>
        <dbReference type="ChEBI" id="CHEBI:30616"/>
        <dbReference type="ChEBI" id="CHEBI:456215"/>
        <dbReference type="ChEBI" id="CHEBI:456216"/>
        <dbReference type="EC" id="2.7.4.3"/>
    </reaction>
</comment>
<dbReference type="GO" id="GO:0005737">
    <property type="term" value="C:cytoplasm"/>
    <property type="evidence" value="ECO:0007669"/>
    <property type="project" value="UniProtKB-SubCell"/>
</dbReference>
<dbReference type="Gene3D" id="3.40.50.300">
    <property type="entry name" value="P-loop containing nucleotide triphosphate hydrolases"/>
    <property type="match status" value="1"/>
</dbReference>
<feature type="region of interest" description="LID" evidence="8">
    <location>
        <begin position="127"/>
        <end position="164"/>
    </location>
</feature>
<dbReference type="Pfam" id="PF05191">
    <property type="entry name" value="ADK_lid"/>
    <property type="match status" value="1"/>
</dbReference>
<dbReference type="GO" id="GO:0044209">
    <property type="term" value="P:AMP salvage"/>
    <property type="evidence" value="ECO:0007669"/>
    <property type="project" value="UniProtKB-UniRule"/>
</dbReference>
<comment type="similarity">
    <text evidence="8 9">Belongs to the adenylate kinase family.</text>
</comment>
<evidence type="ECO:0000256" key="8">
    <source>
        <dbReference type="HAMAP-Rule" id="MF_00235"/>
    </source>
</evidence>